<dbReference type="InParanoid" id="A0EBE7"/>
<dbReference type="OrthoDB" id="5979581at2759"/>
<dbReference type="OMA" id="WHGEYKK"/>
<dbReference type="GO" id="GO:0007165">
    <property type="term" value="P:signal transduction"/>
    <property type="evidence" value="ECO:0000318"/>
    <property type="project" value="GO_Central"/>
</dbReference>
<dbReference type="HOGENOM" id="CLU_019279_2_7_1"/>
<dbReference type="AlphaFoldDB" id="A0EBE7"/>
<dbReference type="SMART" id="SM00220">
    <property type="entry name" value="S_TKc"/>
    <property type="match status" value="1"/>
</dbReference>
<dbReference type="STRING" id="5888.A0EBE7"/>
<evidence type="ECO:0000313" key="4">
    <source>
        <dbReference type="Proteomes" id="UP000000600"/>
    </source>
</evidence>
<name>A0EBE7_PARTE</name>
<proteinExistence type="predicted"/>
<dbReference type="Pfam" id="PF00069">
    <property type="entry name" value="Pkinase"/>
    <property type="match status" value="1"/>
</dbReference>
<dbReference type="GO" id="GO:0005634">
    <property type="term" value="C:nucleus"/>
    <property type="evidence" value="ECO:0000318"/>
    <property type="project" value="GO_Central"/>
</dbReference>
<evidence type="ECO:0000313" key="3">
    <source>
        <dbReference type="EMBL" id="CAK92614.1"/>
    </source>
</evidence>
<dbReference type="GO" id="GO:0005524">
    <property type="term" value="F:ATP binding"/>
    <property type="evidence" value="ECO:0007669"/>
    <property type="project" value="InterPro"/>
</dbReference>
<organism evidence="3 4">
    <name type="scientific">Paramecium tetraurelia</name>
    <dbReference type="NCBI Taxonomy" id="5888"/>
    <lineage>
        <taxon>Eukaryota</taxon>
        <taxon>Sar</taxon>
        <taxon>Alveolata</taxon>
        <taxon>Ciliophora</taxon>
        <taxon>Intramacronucleata</taxon>
        <taxon>Oligohymenophorea</taxon>
        <taxon>Peniculida</taxon>
        <taxon>Parameciidae</taxon>
        <taxon>Paramecium</taxon>
    </lineage>
</organism>
<feature type="domain" description="Protein kinase" evidence="2">
    <location>
        <begin position="14"/>
        <end position="280"/>
    </location>
</feature>
<dbReference type="SUPFAM" id="SSF56112">
    <property type="entry name" value="Protein kinase-like (PK-like)"/>
    <property type="match status" value="1"/>
</dbReference>
<dbReference type="KEGG" id="ptm:GSPATT00025348001"/>
<dbReference type="InterPro" id="IPR000719">
    <property type="entry name" value="Prot_kinase_dom"/>
</dbReference>
<gene>
    <name evidence="3" type="ORF">GSPATT00025348001</name>
</gene>
<keyword evidence="4" id="KW-1185">Reference proteome</keyword>
<dbReference type="FunFam" id="1.10.510.10:FF:001186">
    <property type="entry name" value="Uncharacterized protein"/>
    <property type="match status" value="1"/>
</dbReference>
<dbReference type="GO" id="GO:0005737">
    <property type="term" value="C:cytoplasm"/>
    <property type="evidence" value="ECO:0000318"/>
    <property type="project" value="GO_Central"/>
</dbReference>
<protein>
    <recommendedName>
        <fullName evidence="1">Casein kinase I</fullName>
    </recommendedName>
</protein>
<reference evidence="3 4" key="1">
    <citation type="journal article" date="2006" name="Nature">
        <title>Global trends of whole-genome duplications revealed by the ciliate Paramecium tetraurelia.</title>
        <authorList>
            <consortium name="Genoscope"/>
            <person name="Aury J.-M."/>
            <person name="Jaillon O."/>
            <person name="Duret L."/>
            <person name="Noel B."/>
            <person name="Jubin C."/>
            <person name="Porcel B.M."/>
            <person name="Segurens B."/>
            <person name="Daubin V."/>
            <person name="Anthouard V."/>
            <person name="Aiach N."/>
            <person name="Arnaiz O."/>
            <person name="Billaut A."/>
            <person name="Beisson J."/>
            <person name="Blanc I."/>
            <person name="Bouhouche K."/>
            <person name="Camara F."/>
            <person name="Duharcourt S."/>
            <person name="Guigo R."/>
            <person name="Gogendeau D."/>
            <person name="Katinka M."/>
            <person name="Keller A.-M."/>
            <person name="Kissmehl R."/>
            <person name="Klotz C."/>
            <person name="Koll F."/>
            <person name="Le Moue A."/>
            <person name="Lepere C."/>
            <person name="Malinsky S."/>
            <person name="Nowacki M."/>
            <person name="Nowak J.K."/>
            <person name="Plattner H."/>
            <person name="Poulain J."/>
            <person name="Ruiz F."/>
            <person name="Serrano V."/>
            <person name="Zagulski M."/>
            <person name="Dessen P."/>
            <person name="Betermier M."/>
            <person name="Weissenbach J."/>
            <person name="Scarpelli C."/>
            <person name="Schachter V."/>
            <person name="Sperling L."/>
            <person name="Meyer E."/>
            <person name="Cohen J."/>
            <person name="Wincker P."/>
        </authorList>
    </citation>
    <scope>NUCLEOTIDE SEQUENCE [LARGE SCALE GENOMIC DNA]</scope>
    <source>
        <strain evidence="3 4">Stock d4-2</strain>
    </source>
</reference>
<sequence>MLQIQIGDIIDNQYEIIKKLSQGSFGIVFYGKSIKTNKGVAIKVERKEMASFGTLVREIEMLGKLKGVPSIPELLWHGEYKKCNIMVMKMLGHDLIYYQKQSGQLSSQCINSIAYQLLWILEQMHKKYNKIIYVRNIIHRDIKPENILSKNGSDKIYLIDFGISKDTDSNFTHKKKQFSFIGTSRYASLAAHQGIEQTLKDDLESLGYVLIYLTTQHLPWMKIEKADDQRLDKIGRLKENVLLEDLCFGCPNSMLKYMKYVKELKPSAKPKYAMLRGLFLSKLQNTVELGLDWTNQAIKQEKKKHHKKQRNSCELNFQSCVTIRKPFMGETQINLNVKTIAAQEEQVISSDNLTSQVQFSIVETQGSKNSVKVGFSSSDIMECLAVQQNNNMARISTFEGIAEANPLLPQNFEKQLMEKESQDLEIKYNLLHFTSVYFNFKNPIQQNTIKQNYQVNVIKSIN</sequence>
<dbReference type="GO" id="GO:0006897">
    <property type="term" value="P:endocytosis"/>
    <property type="evidence" value="ECO:0000318"/>
    <property type="project" value="GO_Central"/>
</dbReference>
<dbReference type="eggNOG" id="KOG1164">
    <property type="taxonomic scope" value="Eukaryota"/>
</dbReference>
<evidence type="ECO:0000259" key="2">
    <source>
        <dbReference type="PROSITE" id="PS50011"/>
    </source>
</evidence>
<dbReference type="PROSITE" id="PS50011">
    <property type="entry name" value="PROTEIN_KINASE_DOM"/>
    <property type="match status" value="1"/>
</dbReference>
<dbReference type="GeneID" id="5045795"/>
<dbReference type="PANTHER" id="PTHR11909">
    <property type="entry name" value="CASEIN KINASE-RELATED"/>
    <property type="match status" value="1"/>
</dbReference>
<dbReference type="Proteomes" id="UP000000600">
    <property type="component" value="Unassembled WGS sequence"/>
</dbReference>
<dbReference type="InterPro" id="IPR011009">
    <property type="entry name" value="Kinase-like_dom_sf"/>
</dbReference>
<dbReference type="EMBL" id="CT868669">
    <property type="protein sequence ID" value="CAK92614.1"/>
    <property type="molecule type" value="Genomic_DNA"/>
</dbReference>
<dbReference type="GO" id="GO:0004674">
    <property type="term" value="F:protein serine/threonine kinase activity"/>
    <property type="evidence" value="ECO:0000318"/>
    <property type="project" value="GO_Central"/>
</dbReference>
<dbReference type="InterPro" id="IPR050235">
    <property type="entry name" value="CK1_Ser-Thr_kinase"/>
</dbReference>
<accession>A0EBE7</accession>
<evidence type="ECO:0000256" key="1">
    <source>
        <dbReference type="ARBA" id="ARBA00023860"/>
    </source>
</evidence>
<dbReference type="RefSeq" id="XP_001460011.1">
    <property type="nucleotide sequence ID" value="XM_001459974.1"/>
</dbReference>
<dbReference type="Gene3D" id="1.10.510.10">
    <property type="entry name" value="Transferase(Phosphotransferase) domain 1"/>
    <property type="match status" value="1"/>
</dbReference>